<evidence type="ECO:0000313" key="4">
    <source>
        <dbReference type="Proteomes" id="UP000315525"/>
    </source>
</evidence>
<organism evidence="3 4">
    <name type="scientific">candidate division TA06 bacterium</name>
    <dbReference type="NCBI Taxonomy" id="2250710"/>
    <lineage>
        <taxon>Bacteria</taxon>
        <taxon>Bacteria division TA06</taxon>
    </lineage>
</organism>
<gene>
    <name evidence="3" type="ORF">E3J62_01585</name>
</gene>
<dbReference type="AlphaFoldDB" id="A0A523UYI3"/>
<keyword evidence="3" id="KW-0808">Transferase</keyword>
<name>A0A523UYI3_UNCT6</name>
<feature type="domain" description="Glycosyltransferase 2-like" evidence="1">
    <location>
        <begin position="4"/>
        <end position="115"/>
    </location>
</feature>
<dbReference type="Proteomes" id="UP000315525">
    <property type="component" value="Unassembled WGS sequence"/>
</dbReference>
<dbReference type="Pfam" id="PF13632">
    <property type="entry name" value="Glyco_trans_2_3"/>
    <property type="match status" value="1"/>
</dbReference>
<dbReference type="InterPro" id="IPR029044">
    <property type="entry name" value="Nucleotide-diphossugar_trans"/>
</dbReference>
<dbReference type="EMBL" id="SOJN01000022">
    <property type="protein sequence ID" value="TET47401.1"/>
    <property type="molecule type" value="Genomic_DNA"/>
</dbReference>
<dbReference type="InterPro" id="IPR001173">
    <property type="entry name" value="Glyco_trans_2-like"/>
</dbReference>
<sequence length="286" mass="32546">MDVSIIIVNYNTRASLRRCLHSVTAFPPLCEFETIVVDNASIDGSAEMVKKAFPQAVLVENRINKGFAGALNQGIRRSRGKLLLFVNPDVILARGCIEVLAEFMDRHPEPGICGPKLLNPDGRIQLSCRAFPTLVNVFFGRMSLWNRFFPQNRISRSFLEADLDYSVVQEVDWIVGACMMVKRKVVDSIGFFDEDYFLFVEDTDFCYRARKAGYSIYFVPHGVATHERGVSMRKSFVVSKYSHNISMYKFFVKHYKLNSIIRACLRIGLIARLLVVIPVEGIQRSL</sequence>
<protein>
    <submittedName>
        <fullName evidence="3">Glycosyltransferase family 2 protein</fullName>
    </submittedName>
</protein>
<evidence type="ECO:0000259" key="2">
    <source>
        <dbReference type="Pfam" id="PF13632"/>
    </source>
</evidence>
<evidence type="ECO:0000313" key="3">
    <source>
        <dbReference type="EMBL" id="TET47401.1"/>
    </source>
</evidence>
<proteinExistence type="predicted"/>
<dbReference type="SUPFAM" id="SSF53448">
    <property type="entry name" value="Nucleotide-diphospho-sugar transferases"/>
    <property type="match status" value="1"/>
</dbReference>
<dbReference type="CDD" id="cd04186">
    <property type="entry name" value="GT_2_like_c"/>
    <property type="match status" value="1"/>
</dbReference>
<dbReference type="Pfam" id="PF00535">
    <property type="entry name" value="Glycos_transf_2"/>
    <property type="match status" value="1"/>
</dbReference>
<dbReference type="GO" id="GO:0016740">
    <property type="term" value="F:transferase activity"/>
    <property type="evidence" value="ECO:0007669"/>
    <property type="project" value="UniProtKB-KW"/>
</dbReference>
<reference evidence="3 4" key="1">
    <citation type="submission" date="2019-03" db="EMBL/GenBank/DDBJ databases">
        <title>Metabolic potential of uncultured bacteria and archaea associated with petroleum seepage in deep-sea sediments.</title>
        <authorList>
            <person name="Dong X."/>
            <person name="Hubert C."/>
        </authorList>
    </citation>
    <scope>NUCLEOTIDE SEQUENCE [LARGE SCALE GENOMIC DNA]</scope>
    <source>
        <strain evidence="3">E44_bin18</strain>
    </source>
</reference>
<dbReference type="PANTHER" id="PTHR43179:SF7">
    <property type="entry name" value="RHAMNOSYLTRANSFERASE WBBL"/>
    <property type="match status" value="1"/>
</dbReference>
<dbReference type="Gene3D" id="3.90.550.10">
    <property type="entry name" value="Spore Coat Polysaccharide Biosynthesis Protein SpsA, Chain A"/>
    <property type="match status" value="1"/>
</dbReference>
<accession>A0A523UYI3</accession>
<comment type="caution">
    <text evidence="3">The sequence shown here is derived from an EMBL/GenBank/DDBJ whole genome shotgun (WGS) entry which is preliminary data.</text>
</comment>
<feature type="domain" description="Glycosyltransferase 2-like" evidence="2">
    <location>
        <begin position="172"/>
        <end position="227"/>
    </location>
</feature>
<dbReference type="PANTHER" id="PTHR43179">
    <property type="entry name" value="RHAMNOSYLTRANSFERASE WBBL"/>
    <property type="match status" value="1"/>
</dbReference>
<evidence type="ECO:0000259" key="1">
    <source>
        <dbReference type="Pfam" id="PF00535"/>
    </source>
</evidence>